<dbReference type="CDD" id="cd06343">
    <property type="entry name" value="PBP1_ABC_ligand_binding-like"/>
    <property type="match status" value="1"/>
</dbReference>
<organism evidence="5 6">
    <name type="scientific">Roseovarius nanhaiticus</name>
    <dbReference type="NCBI Taxonomy" id="573024"/>
    <lineage>
        <taxon>Bacteria</taxon>
        <taxon>Pseudomonadati</taxon>
        <taxon>Pseudomonadota</taxon>
        <taxon>Alphaproteobacteria</taxon>
        <taxon>Rhodobacterales</taxon>
        <taxon>Roseobacteraceae</taxon>
        <taxon>Roseovarius</taxon>
    </lineage>
</organism>
<dbReference type="EMBL" id="FTNV01000010">
    <property type="protein sequence ID" value="SIS26526.1"/>
    <property type="molecule type" value="Genomic_DNA"/>
</dbReference>
<dbReference type="Proteomes" id="UP000186019">
    <property type="component" value="Unassembled WGS sequence"/>
</dbReference>
<keyword evidence="2 3" id="KW-0732">Signal</keyword>
<feature type="domain" description="Leucine-binding protein" evidence="4">
    <location>
        <begin position="32"/>
        <end position="372"/>
    </location>
</feature>
<comment type="similarity">
    <text evidence="1">Belongs to the leucine-binding protein family.</text>
</comment>
<feature type="chain" id="PRO_5009942658" evidence="3">
    <location>
        <begin position="24"/>
        <end position="380"/>
    </location>
</feature>
<name>A0A1N7HNZ2_9RHOB</name>
<gene>
    <name evidence="5" type="ORF">SAMN05421666_3587</name>
</gene>
<evidence type="ECO:0000256" key="3">
    <source>
        <dbReference type="SAM" id="SignalP"/>
    </source>
</evidence>
<evidence type="ECO:0000256" key="2">
    <source>
        <dbReference type="ARBA" id="ARBA00022729"/>
    </source>
</evidence>
<dbReference type="InterPro" id="IPR028081">
    <property type="entry name" value="Leu-bd"/>
</dbReference>
<dbReference type="PANTHER" id="PTHR47235">
    <property type="entry name" value="BLR6548 PROTEIN"/>
    <property type="match status" value="1"/>
</dbReference>
<evidence type="ECO:0000256" key="1">
    <source>
        <dbReference type="ARBA" id="ARBA00010062"/>
    </source>
</evidence>
<dbReference type="OrthoDB" id="9802022at2"/>
<dbReference type="PANTHER" id="PTHR47235:SF1">
    <property type="entry name" value="BLR6548 PROTEIN"/>
    <property type="match status" value="1"/>
</dbReference>
<accession>A0A1N7HNZ2</accession>
<dbReference type="AlphaFoldDB" id="A0A1N7HNZ2"/>
<reference evidence="5 6" key="1">
    <citation type="submission" date="2017-01" db="EMBL/GenBank/DDBJ databases">
        <authorList>
            <person name="Mah S.A."/>
            <person name="Swanson W.J."/>
            <person name="Moy G.W."/>
            <person name="Vacquier V.D."/>
        </authorList>
    </citation>
    <scope>NUCLEOTIDE SEQUENCE [LARGE SCALE GENOMIC DNA]</scope>
    <source>
        <strain evidence="5 6">DSM 29590</strain>
    </source>
</reference>
<evidence type="ECO:0000313" key="6">
    <source>
        <dbReference type="Proteomes" id="UP000186019"/>
    </source>
</evidence>
<dbReference type="Pfam" id="PF13458">
    <property type="entry name" value="Peripla_BP_6"/>
    <property type="match status" value="1"/>
</dbReference>
<evidence type="ECO:0000313" key="5">
    <source>
        <dbReference type="EMBL" id="SIS26526.1"/>
    </source>
</evidence>
<keyword evidence="6" id="KW-1185">Reference proteome</keyword>
<dbReference type="SUPFAM" id="SSF53822">
    <property type="entry name" value="Periplasmic binding protein-like I"/>
    <property type="match status" value="1"/>
</dbReference>
<dbReference type="RefSeq" id="WP_076535667.1">
    <property type="nucleotide sequence ID" value="NZ_FOAC01000012.1"/>
</dbReference>
<proteinExistence type="inferred from homology"/>
<dbReference type="InterPro" id="IPR028082">
    <property type="entry name" value="Peripla_BP_I"/>
</dbReference>
<protein>
    <submittedName>
        <fullName evidence="5">Amino acid/amide ABC transporter substrate-binding protein, HAAT family</fullName>
    </submittedName>
</protein>
<evidence type="ECO:0000259" key="4">
    <source>
        <dbReference type="Pfam" id="PF13458"/>
    </source>
</evidence>
<sequence length="380" mass="40361">MKIIRNTAAAMLVTALGIGAAPAEQKGVTDDTVTVGAFLPIQSGLAAGAAQVRGGGNAYFDHINKQGGVNGRKIEWITENDSYNPQEAVSVARSMIDRTGILAFVGTLGTVTNLAVLPLIEQKKVPLIGAIAGHPDLLEPTSPYVFGILPSGDKVGAKMARYVRDDLNAQRIAVAYQNDPFGKSPLEGLTAELGEDQIVAEVSFEPGDIDLTGQVTALQNADPDVVVLLGIAKPLALLLKTAAQRGWSPKFVAHPLATDPIFAELGGDAIEGTDVIYMVSLPDSEKVASVNEILNAYDPDLRPGYFAYQGVAAAMVFVQALERIEGEITTDALLASLEQTRDFETGIYAPISYSKDDHAGADRFGIATWKNGKLEVRQSW</sequence>
<feature type="signal peptide" evidence="3">
    <location>
        <begin position="1"/>
        <end position="23"/>
    </location>
</feature>
<dbReference type="Gene3D" id="3.40.50.2300">
    <property type="match status" value="2"/>
</dbReference>
<dbReference type="STRING" id="573024.SAMN05216208_0030"/>